<gene>
    <name evidence="1" type="ORF">RM529_11560</name>
</gene>
<dbReference type="RefSeq" id="WP_311484956.1">
    <property type="nucleotide sequence ID" value="NZ_JAVRHP010000060.1"/>
</dbReference>
<dbReference type="EMBL" id="JAVRHP010000060">
    <property type="protein sequence ID" value="MDT0650789.1"/>
    <property type="molecule type" value="Genomic_DNA"/>
</dbReference>
<dbReference type="Proteomes" id="UP001248819">
    <property type="component" value="Unassembled WGS sequence"/>
</dbReference>
<sequence>MSKKGFNNEIEEYKELIDSRLTSEKEKEQERNALIAARQKRFRERPESEKLVGNLLQIKYQIENYLNNPAYSNKNSFPKFLSMYVDTLYKKRKDFASDLDINPIILSQIINNHRDPKEEFLIRLIVHSQAVFKSFGHFDRDLWPKLYYQDKMCEFLTTSEKRRKIEERHVNNKVVDI</sequence>
<reference evidence="1 2" key="1">
    <citation type="submission" date="2023-09" db="EMBL/GenBank/DDBJ databases">
        <authorList>
            <person name="Rey-Velasco X."/>
        </authorList>
    </citation>
    <scope>NUCLEOTIDE SEQUENCE [LARGE SCALE GENOMIC DNA]</scope>
    <source>
        <strain evidence="1 2">F297</strain>
    </source>
</reference>
<evidence type="ECO:0000313" key="2">
    <source>
        <dbReference type="Proteomes" id="UP001248819"/>
    </source>
</evidence>
<evidence type="ECO:0000313" key="1">
    <source>
        <dbReference type="EMBL" id="MDT0650789.1"/>
    </source>
</evidence>
<comment type="caution">
    <text evidence="1">The sequence shown here is derived from an EMBL/GenBank/DDBJ whole genome shotgun (WGS) entry which is preliminary data.</text>
</comment>
<protein>
    <recommendedName>
        <fullName evidence="3">HTH cro/C1-type domain-containing protein</fullName>
    </recommendedName>
</protein>
<evidence type="ECO:0008006" key="3">
    <source>
        <dbReference type="Google" id="ProtNLM"/>
    </source>
</evidence>
<name>A0ABU3CWR1_9FLAO</name>
<accession>A0ABU3CWR1</accession>
<keyword evidence="2" id="KW-1185">Reference proteome</keyword>
<proteinExistence type="predicted"/>
<organism evidence="1 2">
    <name type="scientific">Autumnicola edwardsiae</name>
    <dbReference type="NCBI Taxonomy" id="3075594"/>
    <lineage>
        <taxon>Bacteria</taxon>
        <taxon>Pseudomonadati</taxon>
        <taxon>Bacteroidota</taxon>
        <taxon>Flavobacteriia</taxon>
        <taxon>Flavobacteriales</taxon>
        <taxon>Flavobacteriaceae</taxon>
        <taxon>Autumnicola</taxon>
    </lineage>
</organism>